<accession>A0A317F758</accession>
<keyword evidence="2" id="KW-1185">Reference proteome</keyword>
<evidence type="ECO:0000313" key="1">
    <source>
        <dbReference type="EMBL" id="PWS34555.1"/>
    </source>
</evidence>
<dbReference type="AlphaFoldDB" id="A0A317F758"/>
<evidence type="ECO:0000313" key="2">
    <source>
        <dbReference type="Proteomes" id="UP000245765"/>
    </source>
</evidence>
<dbReference type="Proteomes" id="UP000245765">
    <property type="component" value="Unassembled WGS sequence"/>
</dbReference>
<protein>
    <submittedName>
        <fullName evidence="1">Uncharacterized protein</fullName>
    </submittedName>
</protein>
<sequence length="74" mass="7037">MEAAAVWCAGTACVTASSVGADLDLAGALAMARELGATGWAAAELLTALRLGLAEGLAARTSPTPDAGGVAHGG</sequence>
<reference evidence="2" key="1">
    <citation type="submission" date="2018-05" db="EMBL/GenBank/DDBJ databases">
        <authorList>
            <person name="Du Z."/>
            <person name="Wang X."/>
        </authorList>
    </citation>
    <scope>NUCLEOTIDE SEQUENCE [LARGE SCALE GENOMIC DNA]</scope>
    <source>
        <strain evidence="2">CQN31</strain>
    </source>
</reference>
<proteinExistence type="predicted"/>
<organism evidence="1 2">
    <name type="scientific">Falsiroseomonas bella</name>
    <dbReference type="NCBI Taxonomy" id="2184016"/>
    <lineage>
        <taxon>Bacteria</taxon>
        <taxon>Pseudomonadati</taxon>
        <taxon>Pseudomonadota</taxon>
        <taxon>Alphaproteobacteria</taxon>
        <taxon>Acetobacterales</taxon>
        <taxon>Roseomonadaceae</taxon>
        <taxon>Falsiroseomonas</taxon>
    </lineage>
</organism>
<gene>
    <name evidence="1" type="ORF">DFH01_23720</name>
</gene>
<dbReference type="EMBL" id="QGNA01000006">
    <property type="protein sequence ID" value="PWS34555.1"/>
    <property type="molecule type" value="Genomic_DNA"/>
</dbReference>
<name>A0A317F758_9PROT</name>
<comment type="caution">
    <text evidence="1">The sequence shown here is derived from an EMBL/GenBank/DDBJ whole genome shotgun (WGS) entry which is preliminary data.</text>
</comment>